<dbReference type="GO" id="GO:0020037">
    <property type="term" value="F:heme binding"/>
    <property type="evidence" value="ECO:0007669"/>
    <property type="project" value="InterPro"/>
</dbReference>
<dbReference type="OrthoDB" id="2789670at2759"/>
<evidence type="ECO:0000256" key="12">
    <source>
        <dbReference type="ARBA" id="ARBA00023136"/>
    </source>
</evidence>
<evidence type="ECO:0000256" key="14">
    <source>
        <dbReference type="RuleBase" id="RU000461"/>
    </source>
</evidence>
<dbReference type="InterPro" id="IPR036396">
    <property type="entry name" value="Cyt_P450_sf"/>
</dbReference>
<dbReference type="InterPro" id="IPR017972">
    <property type="entry name" value="Cyt_P450_CS"/>
</dbReference>
<sequence>MFHTLNVFVGLITIIAILLYFYLTRNFNYWKNKNVYYIKPIPLFGNIFKVLTLQQNIAQFLQELYNKADLPFIGFFIFDKPYLLIRDPEIIKRCLIKDFDFFDDRSVAENKNDETSSKILLMLKNPTWKSVRVSSNPVYATGKMKAMLPLMLEASNDLVNYLNNIAIKEKAAEAREIAMKYTTDVIVSCGFSIKAESFLREKPLFREMTRRLFASSLIRKISMASYFFAPILVKLFRMKFIEPSVANFLNELIKTTVAEREKSKIYRGDIIDALLELRNQKGPDSLLSDEAMFTAQFAQFFMAGFETTGSTISFTLYELSLNVPVQDKLREEIQRILKKYDGITYEAIQEMNYLDMTIKETLRKYPVFAFLERLCRKPFKIPETDVIIEKDVPIYISLLGLHFDSEYFLNSEEFDPERFSVENKSTRPSACYMPFGLGPRNCLGARLGLLVAKVGLIRILAEFEVEVCKTTNIPLELDRRTFLLTPVNGINLHFKKV</sequence>
<evidence type="ECO:0000256" key="5">
    <source>
        <dbReference type="ARBA" id="ARBA00022617"/>
    </source>
</evidence>
<evidence type="ECO:0000256" key="13">
    <source>
        <dbReference type="PIRSR" id="PIRSR602401-1"/>
    </source>
</evidence>
<evidence type="ECO:0000256" key="6">
    <source>
        <dbReference type="ARBA" id="ARBA00022723"/>
    </source>
</evidence>
<evidence type="ECO:0000256" key="2">
    <source>
        <dbReference type="ARBA" id="ARBA00004174"/>
    </source>
</evidence>
<keyword evidence="8" id="KW-0492">Microsome</keyword>
<keyword evidence="11 14" id="KW-0503">Monooxygenase</keyword>
<evidence type="ECO:0000256" key="3">
    <source>
        <dbReference type="ARBA" id="ARBA00004406"/>
    </source>
</evidence>
<dbReference type="Gene3D" id="1.10.630.10">
    <property type="entry name" value="Cytochrome P450"/>
    <property type="match status" value="1"/>
</dbReference>
<comment type="cofactor">
    <cofactor evidence="1 13">
        <name>heme</name>
        <dbReference type="ChEBI" id="CHEBI:30413"/>
    </cofactor>
</comment>
<dbReference type="InterPro" id="IPR050476">
    <property type="entry name" value="Insect_CytP450_Detox"/>
</dbReference>
<dbReference type="InterPro" id="IPR002401">
    <property type="entry name" value="Cyt_P450_E_grp-I"/>
</dbReference>
<keyword evidence="15" id="KW-1133">Transmembrane helix</keyword>
<dbReference type="GO" id="GO:0004497">
    <property type="term" value="F:monooxygenase activity"/>
    <property type="evidence" value="ECO:0007669"/>
    <property type="project" value="UniProtKB-KW"/>
</dbReference>
<evidence type="ECO:0000256" key="8">
    <source>
        <dbReference type="ARBA" id="ARBA00022848"/>
    </source>
</evidence>
<evidence type="ECO:0000256" key="10">
    <source>
        <dbReference type="ARBA" id="ARBA00023004"/>
    </source>
</evidence>
<reference evidence="16" key="1">
    <citation type="submission" date="2019-08" db="EMBL/GenBank/DDBJ databases">
        <title>The genome of the North American firefly Photinus pyralis.</title>
        <authorList>
            <consortium name="Photinus pyralis genome working group"/>
            <person name="Fallon T.R."/>
            <person name="Sander Lower S.E."/>
            <person name="Weng J.-K."/>
        </authorList>
    </citation>
    <scope>NUCLEOTIDE SEQUENCE</scope>
    <source>
        <strain evidence="16">TRF0915ILg1</strain>
        <tissue evidence="16">Whole body</tissue>
    </source>
</reference>
<evidence type="ECO:0000256" key="11">
    <source>
        <dbReference type="ARBA" id="ARBA00023033"/>
    </source>
</evidence>
<keyword evidence="10 13" id="KW-0408">Iron</keyword>
<dbReference type="PANTHER" id="PTHR24292">
    <property type="entry name" value="CYTOCHROME P450"/>
    <property type="match status" value="1"/>
</dbReference>
<gene>
    <name evidence="16" type="ORF">ILUMI_17793</name>
</gene>
<comment type="caution">
    <text evidence="16">The sequence shown here is derived from an EMBL/GenBank/DDBJ whole genome shotgun (WGS) entry which is preliminary data.</text>
</comment>
<protein>
    <recommendedName>
        <fullName evidence="18">Cytochrome P450</fullName>
    </recommendedName>
</protein>
<dbReference type="AlphaFoldDB" id="A0A8K0CJH8"/>
<dbReference type="PROSITE" id="PS00086">
    <property type="entry name" value="CYTOCHROME_P450"/>
    <property type="match status" value="1"/>
</dbReference>
<keyword evidence="15" id="KW-0812">Transmembrane</keyword>
<dbReference type="SUPFAM" id="SSF48264">
    <property type="entry name" value="Cytochrome P450"/>
    <property type="match status" value="1"/>
</dbReference>
<dbReference type="InterPro" id="IPR001128">
    <property type="entry name" value="Cyt_P450"/>
</dbReference>
<accession>A0A8K0CJH8</accession>
<dbReference type="PRINTS" id="PR00463">
    <property type="entry name" value="EP450I"/>
</dbReference>
<feature type="binding site" description="axial binding residue" evidence="13">
    <location>
        <position position="442"/>
    </location>
    <ligand>
        <name>heme</name>
        <dbReference type="ChEBI" id="CHEBI:30413"/>
    </ligand>
    <ligandPart>
        <name>Fe</name>
        <dbReference type="ChEBI" id="CHEBI:18248"/>
    </ligandPart>
</feature>
<dbReference type="Pfam" id="PF00067">
    <property type="entry name" value="p450"/>
    <property type="match status" value="1"/>
</dbReference>
<dbReference type="PRINTS" id="PR00385">
    <property type="entry name" value="P450"/>
</dbReference>
<dbReference type="GO" id="GO:0005506">
    <property type="term" value="F:iron ion binding"/>
    <property type="evidence" value="ECO:0007669"/>
    <property type="project" value="InterPro"/>
</dbReference>
<keyword evidence="6 13" id="KW-0479">Metal-binding</keyword>
<dbReference type="Proteomes" id="UP000801492">
    <property type="component" value="Unassembled WGS sequence"/>
</dbReference>
<evidence type="ECO:0000256" key="7">
    <source>
        <dbReference type="ARBA" id="ARBA00022824"/>
    </source>
</evidence>
<feature type="transmembrane region" description="Helical" evidence="15">
    <location>
        <begin position="6"/>
        <end position="23"/>
    </location>
</feature>
<evidence type="ECO:0000256" key="15">
    <source>
        <dbReference type="SAM" id="Phobius"/>
    </source>
</evidence>
<keyword evidence="5 13" id="KW-0349">Heme</keyword>
<evidence type="ECO:0000256" key="9">
    <source>
        <dbReference type="ARBA" id="ARBA00023002"/>
    </source>
</evidence>
<dbReference type="FunFam" id="1.10.630.10:FF:000042">
    <property type="entry name" value="Cytochrome P450"/>
    <property type="match status" value="1"/>
</dbReference>
<evidence type="ECO:0000256" key="4">
    <source>
        <dbReference type="ARBA" id="ARBA00010617"/>
    </source>
</evidence>
<name>A0A8K0CJH8_IGNLU</name>
<keyword evidence="17" id="KW-1185">Reference proteome</keyword>
<comment type="similarity">
    <text evidence="4 14">Belongs to the cytochrome P450 family.</text>
</comment>
<proteinExistence type="inferred from homology"/>
<dbReference type="PANTHER" id="PTHR24292:SF45">
    <property type="entry name" value="CYTOCHROME P450 6G1-RELATED"/>
    <property type="match status" value="1"/>
</dbReference>
<keyword evidence="7" id="KW-0256">Endoplasmic reticulum</keyword>
<dbReference type="CDD" id="cd11056">
    <property type="entry name" value="CYP6-like"/>
    <property type="match status" value="1"/>
</dbReference>
<dbReference type="GO" id="GO:0016705">
    <property type="term" value="F:oxidoreductase activity, acting on paired donors, with incorporation or reduction of molecular oxygen"/>
    <property type="evidence" value="ECO:0007669"/>
    <property type="project" value="InterPro"/>
</dbReference>
<comment type="subcellular location">
    <subcellularLocation>
        <location evidence="3">Endoplasmic reticulum membrane</location>
        <topology evidence="3">Peripheral membrane protein</topology>
    </subcellularLocation>
    <subcellularLocation>
        <location evidence="2">Microsome membrane</location>
        <topology evidence="2">Peripheral membrane protein</topology>
    </subcellularLocation>
</comment>
<dbReference type="GO" id="GO:0005789">
    <property type="term" value="C:endoplasmic reticulum membrane"/>
    <property type="evidence" value="ECO:0007669"/>
    <property type="project" value="UniProtKB-SubCell"/>
</dbReference>
<evidence type="ECO:0008006" key="18">
    <source>
        <dbReference type="Google" id="ProtNLM"/>
    </source>
</evidence>
<evidence type="ECO:0000313" key="17">
    <source>
        <dbReference type="Proteomes" id="UP000801492"/>
    </source>
</evidence>
<evidence type="ECO:0000313" key="16">
    <source>
        <dbReference type="EMBL" id="KAF2888380.1"/>
    </source>
</evidence>
<evidence type="ECO:0000256" key="1">
    <source>
        <dbReference type="ARBA" id="ARBA00001971"/>
    </source>
</evidence>
<keyword evidence="12 15" id="KW-0472">Membrane</keyword>
<keyword evidence="9 14" id="KW-0560">Oxidoreductase</keyword>
<dbReference type="EMBL" id="VTPC01077812">
    <property type="protein sequence ID" value="KAF2888380.1"/>
    <property type="molecule type" value="Genomic_DNA"/>
</dbReference>
<organism evidence="16 17">
    <name type="scientific">Ignelater luminosus</name>
    <name type="common">Cucubano</name>
    <name type="synonym">Pyrophorus luminosus</name>
    <dbReference type="NCBI Taxonomy" id="2038154"/>
    <lineage>
        <taxon>Eukaryota</taxon>
        <taxon>Metazoa</taxon>
        <taxon>Ecdysozoa</taxon>
        <taxon>Arthropoda</taxon>
        <taxon>Hexapoda</taxon>
        <taxon>Insecta</taxon>
        <taxon>Pterygota</taxon>
        <taxon>Neoptera</taxon>
        <taxon>Endopterygota</taxon>
        <taxon>Coleoptera</taxon>
        <taxon>Polyphaga</taxon>
        <taxon>Elateriformia</taxon>
        <taxon>Elateroidea</taxon>
        <taxon>Elateridae</taxon>
        <taxon>Agrypninae</taxon>
        <taxon>Pyrophorini</taxon>
        <taxon>Ignelater</taxon>
    </lineage>
</organism>